<dbReference type="InterPro" id="IPR050478">
    <property type="entry name" value="Ethylene_sulfur-biosynth"/>
</dbReference>
<evidence type="ECO:0000313" key="3">
    <source>
        <dbReference type="Proteomes" id="UP000694845"/>
    </source>
</evidence>
<dbReference type="KEGG" id="aplc:110975447"/>
<dbReference type="SUPFAM" id="SSF53383">
    <property type="entry name" value="PLP-dependent transferases"/>
    <property type="match status" value="1"/>
</dbReference>
<dbReference type="InterPro" id="IPR015424">
    <property type="entry name" value="PyrdxlP-dep_Trfase"/>
</dbReference>
<dbReference type="CDD" id="cd00609">
    <property type="entry name" value="AAT_like"/>
    <property type="match status" value="1"/>
</dbReference>
<protein>
    <submittedName>
        <fullName evidence="4">1-aminocyclopropane-1-carboxylate synthase-like protein 1</fullName>
    </submittedName>
</protein>
<reference evidence="4" key="1">
    <citation type="submission" date="2025-08" db="UniProtKB">
        <authorList>
            <consortium name="RefSeq"/>
        </authorList>
    </citation>
    <scope>IDENTIFICATION</scope>
</reference>
<evidence type="ECO:0000313" key="4">
    <source>
        <dbReference type="RefSeq" id="XP_022083652.1"/>
    </source>
</evidence>
<dbReference type="Gene3D" id="3.40.640.10">
    <property type="entry name" value="Type I PLP-dependent aspartate aminotransferase-like (Major domain)"/>
    <property type="match status" value="1"/>
</dbReference>
<keyword evidence="1" id="KW-0663">Pyridoxal phosphate</keyword>
<dbReference type="InterPro" id="IPR004839">
    <property type="entry name" value="Aminotransferase_I/II_large"/>
</dbReference>
<keyword evidence="3" id="KW-1185">Reference proteome</keyword>
<dbReference type="Proteomes" id="UP000694845">
    <property type="component" value="Unplaced"/>
</dbReference>
<feature type="domain" description="Aminotransferase class I/classII large" evidence="2">
    <location>
        <begin position="73"/>
        <end position="423"/>
    </location>
</feature>
<organism evidence="3 4">
    <name type="scientific">Acanthaster planci</name>
    <name type="common">Crown-of-thorns starfish</name>
    <dbReference type="NCBI Taxonomy" id="133434"/>
    <lineage>
        <taxon>Eukaryota</taxon>
        <taxon>Metazoa</taxon>
        <taxon>Echinodermata</taxon>
        <taxon>Eleutherozoa</taxon>
        <taxon>Asterozoa</taxon>
        <taxon>Asteroidea</taxon>
        <taxon>Valvatacea</taxon>
        <taxon>Valvatida</taxon>
        <taxon>Acanthasteridae</taxon>
        <taxon>Acanthaster</taxon>
    </lineage>
</organism>
<dbReference type="Gene3D" id="3.90.1150.10">
    <property type="entry name" value="Aspartate Aminotransferase, domain 1"/>
    <property type="match status" value="1"/>
</dbReference>
<dbReference type="GeneID" id="110975447"/>
<sequence>MLSENGVSYSDCLSKRAQEGIVVCRTASVVSCSAGEFIGEYDPETNPRGVIDMHSAENKMVFDLLREKLQSCVESPKTWADNMFLHAYDEPEGVFELRDAVAKFLTVTARAHNPLDPNKMMVINGAYPGLEAMGHVICDAGEAVLLPVPGYYGVYSSLKIRANVDVVPILLTEEQRSGETEPFQLTVERTEEAYQKAVHEGIRVKGLFLVNPNNPLGDVYSRTQVLDLLKFAKRHDLHVVLDEVYMNCVFNDATSHCSIFQFSEDEIPDLHKVHVIWTFSKDLGMSGMRIAVIYTWNKAVRDALISIAHFQAVPTGWQRMMARMLADTDWFANVFLPFSLGKLKEIHSYFVEGLRKIGIPCLHRPSGLYVWADLSKFLSAPTSEAELELNQKLLESGVQFSPGLNCQGRERGWFRVVFARIKTRKTIELGKKS</sequence>
<dbReference type="PANTHER" id="PTHR43795:SF39">
    <property type="entry name" value="AMINOTRANSFERASE CLASS I_CLASSII DOMAIN-CONTAINING PROTEIN"/>
    <property type="match status" value="1"/>
</dbReference>
<dbReference type="GO" id="GO:0030170">
    <property type="term" value="F:pyridoxal phosphate binding"/>
    <property type="evidence" value="ECO:0007669"/>
    <property type="project" value="InterPro"/>
</dbReference>
<accession>A0A8B7XTU5</accession>
<dbReference type="OrthoDB" id="691673at2759"/>
<dbReference type="RefSeq" id="XP_022083652.1">
    <property type="nucleotide sequence ID" value="XM_022227960.1"/>
</dbReference>
<dbReference type="GO" id="GO:0008483">
    <property type="term" value="F:transaminase activity"/>
    <property type="evidence" value="ECO:0007669"/>
    <property type="project" value="TreeGrafter"/>
</dbReference>
<dbReference type="PANTHER" id="PTHR43795">
    <property type="entry name" value="BIFUNCTIONAL ASPARTATE AMINOTRANSFERASE AND GLUTAMATE/ASPARTATE-PREPHENATE AMINOTRANSFERASE-RELATED"/>
    <property type="match status" value="1"/>
</dbReference>
<evidence type="ECO:0000259" key="2">
    <source>
        <dbReference type="Pfam" id="PF00155"/>
    </source>
</evidence>
<dbReference type="InterPro" id="IPR015421">
    <property type="entry name" value="PyrdxlP-dep_Trfase_major"/>
</dbReference>
<dbReference type="InterPro" id="IPR015422">
    <property type="entry name" value="PyrdxlP-dep_Trfase_small"/>
</dbReference>
<gene>
    <name evidence="4" type="primary">LOC110975447</name>
</gene>
<proteinExistence type="predicted"/>
<dbReference type="GO" id="GO:0006520">
    <property type="term" value="P:amino acid metabolic process"/>
    <property type="evidence" value="ECO:0007669"/>
    <property type="project" value="TreeGrafter"/>
</dbReference>
<dbReference type="Pfam" id="PF00155">
    <property type="entry name" value="Aminotran_1_2"/>
    <property type="match status" value="1"/>
</dbReference>
<dbReference type="OMA" id="HRISRFM"/>
<dbReference type="PRINTS" id="PR00753">
    <property type="entry name" value="ACCSYNTHASE"/>
</dbReference>
<dbReference type="AlphaFoldDB" id="A0A8B7XTU5"/>
<name>A0A8B7XTU5_ACAPL</name>
<evidence type="ECO:0000256" key="1">
    <source>
        <dbReference type="ARBA" id="ARBA00022898"/>
    </source>
</evidence>